<dbReference type="InterPro" id="IPR005025">
    <property type="entry name" value="FMN_Rdtase-like_dom"/>
</dbReference>
<protein>
    <submittedName>
        <fullName evidence="4">NADPH-dependent FMN reductase</fullName>
    </submittedName>
</protein>
<evidence type="ECO:0000313" key="5">
    <source>
        <dbReference type="Proteomes" id="UP000516072"/>
    </source>
</evidence>
<name>A0A7G1Q869_9GAMM</name>
<dbReference type="EMBL" id="LR778175">
    <property type="protein sequence ID" value="CAB1275014.1"/>
    <property type="molecule type" value="Genomic_DNA"/>
</dbReference>
<proteinExistence type="predicted"/>
<dbReference type="KEGG" id="ntg:NSCAC_0456"/>
<keyword evidence="2" id="KW-0285">Flavoprotein</keyword>
<sequence>MLLHLQVIIASTRPNRIGSKIAHWFADYAKKNSDFVVELVDLANFKLPIYDESDHPRNKNYKHKHTKGWSQSVKKADAYVFVAPEYNYSPTPALINAFNYVYQEWNYKPCSFVSYGGISGGLRAAQAARLQVTTLKMMPIPEGVSIPMANTLVNSDGFQTSDRIDHSAKTVLDELQRWAIALKTLR</sequence>
<organism evidence="4 5">
    <name type="scientific">Candidatus Nitrosacidococcus tergens</name>
    <dbReference type="NCBI Taxonomy" id="553981"/>
    <lineage>
        <taxon>Bacteria</taxon>
        <taxon>Pseudomonadati</taxon>
        <taxon>Pseudomonadota</taxon>
        <taxon>Gammaproteobacteria</taxon>
        <taxon>Chromatiales</taxon>
        <taxon>Chromatiaceae</taxon>
        <taxon>Candidatus Nitrosacidococcus</taxon>
    </lineage>
</organism>
<evidence type="ECO:0000256" key="2">
    <source>
        <dbReference type="ARBA" id="ARBA00022643"/>
    </source>
</evidence>
<keyword evidence="5" id="KW-1185">Reference proteome</keyword>
<dbReference type="PANTHER" id="PTHR30543:SF21">
    <property type="entry name" value="NAD(P)H-DEPENDENT FMN REDUCTASE LOT6"/>
    <property type="match status" value="1"/>
</dbReference>
<dbReference type="GO" id="GO:0005829">
    <property type="term" value="C:cytosol"/>
    <property type="evidence" value="ECO:0007669"/>
    <property type="project" value="TreeGrafter"/>
</dbReference>
<keyword evidence="2" id="KW-0288">FMN</keyword>
<comment type="cofactor">
    <cofactor evidence="1">
        <name>FMN</name>
        <dbReference type="ChEBI" id="CHEBI:58210"/>
    </cofactor>
</comment>
<dbReference type="SUPFAM" id="SSF52218">
    <property type="entry name" value="Flavoproteins"/>
    <property type="match status" value="1"/>
</dbReference>
<evidence type="ECO:0000256" key="1">
    <source>
        <dbReference type="ARBA" id="ARBA00001917"/>
    </source>
</evidence>
<dbReference type="GO" id="GO:0016491">
    <property type="term" value="F:oxidoreductase activity"/>
    <property type="evidence" value="ECO:0007669"/>
    <property type="project" value="InterPro"/>
</dbReference>
<dbReference type="InterPro" id="IPR029039">
    <property type="entry name" value="Flavoprotein-like_sf"/>
</dbReference>
<gene>
    <name evidence="4" type="ORF">NSCAC_0456</name>
</gene>
<dbReference type="RefSeq" id="WP_197744807.1">
    <property type="nucleotide sequence ID" value="NZ_LR778175.1"/>
</dbReference>
<evidence type="ECO:0000313" key="4">
    <source>
        <dbReference type="EMBL" id="CAB1275014.1"/>
    </source>
</evidence>
<dbReference type="InterPro" id="IPR050712">
    <property type="entry name" value="NAD(P)H-dep_reductase"/>
</dbReference>
<dbReference type="Pfam" id="PF03358">
    <property type="entry name" value="FMN_red"/>
    <property type="match status" value="1"/>
</dbReference>
<reference evidence="4 5" key="1">
    <citation type="submission" date="2020-03" db="EMBL/GenBank/DDBJ databases">
        <authorList>
            <person name="Picone N."/>
        </authorList>
    </citation>
    <scope>NUCLEOTIDE SEQUENCE [LARGE SCALE GENOMIC DNA]</scope>
    <source>
        <strain evidence="4">NSCAC1</strain>
    </source>
</reference>
<dbReference type="AlphaFoldDB" id="A0A7G1Q869"/>
<feature type="domain" description="NADPH-dependent FMN reductase-like" evidence="3">
    <location>
        <begin position="7"/>
        <end position="149"/>
    </location>
</feature>
<accession>A0A7G1Q869</accession>
<dbReference type="Proteomes" id="UP000516072">
    <property type="component" value="Chromosome"/>
</dbReference>
<evidence type="ECO:0000259" key="3">
    <source>
        <dbReference type="Pfam" id="PF03358"/>
    </source>
</evidence>
<dbReference type="PANTHER" id="PTHR30543">
    <property type="entry name" value="CHROMATE REDUCTASE"/>
    <property type="match status" value="1"/>
</dbReference>
<dbReference type="GO" id="GO:0010181">
    <property type="term" value="F:FMN binding"/>
    <property type="evidence" value="ECO:0007669"/>
    <property type="project" value="TreeGrafter"/>
</dbReference>
<dbReference type="Gene3D" id="3.40.50.360">
    <property type="match status" value="1"/>
</dbReference>